<accession>A0A1D3K942</accession>
<sequence>MQRFQNKVVLVTGAAAGIGEATARRFADEGANVVLADWNLEKAQAVASELPVDKVLAVKVDVSSMASVQQMIDATIERFGRLDVLVNNAGVHIPGTTLETTEADWRKIASVNIDGVIFCSKLALPHLIQSKGNIVSTASVSGLGGDWGAAFYCASKGAVVNFTRALALDHGAQGVRANAVCPSMTRTAMTWDWEQSIRDKFNERIPMQREALPSEVAAAIAFLASPDASFVNGVNLPVDGGVTASDGQPKVS</sequence>
<feature type="domain" description="Ketoreductase" evidence="2">
    <location>
        <begin position="7"/>
        <end position="200"/>
    </location>
</feature>
<dbReference type="Pfam" id="PF13561">
    <property type="entry name" value="adh_short_C2"/>
    <property type="match status" value="1"/>
</dbReference>
<dbReference type="SMART" id="SM00822">
    <property type="entry name" value="PKS_KR"/>
    <property type="match status" value="1"/>
</dbReference>
<protein>
    <submittedName>
        <fullName evidence="3">3-oxoacyl-ACP reductase</fullName>
    </submittedName>
</protein>
<comment type="similarity">
    <text evidence="1">Belongs to the short-chain dehydrogenases/reductases (SDR) family.</text>
</comment>
<dbReference type="PANTHER" id="PTHR43975">
    <property type="entry name" value="ZGC:101858"/>
    <property type="match status" value="1"/>
</dbReference>
<dbReference type="Proteomes" id="UP000245431">
    <property type="component" value="Chromosome PVE_r2"/>
</dbReference>
<dbReference type="NCBIfam" id="NF005559">
    <property type="entry name" value="PRK07231.1"/>
    <property type="match status" value="1"/>
</dbReference>
<dbReference type="PROSITE" id="PS00061">
    <property type="entry name" value="ADH_SHORT"/>
    <property type="match status" value="1"/>
</dbReference>
<dbReference type="EMBL" id="LT599584">
    <property type="protein sequence ID" value="SBW84830.1"/>
    <property type="molecule type" value="Genomic_DNA"/>
</dbReference>
<dbReference type="RefSeq" id="WP_017849553.1">
    <property type="nucleotide sequence ID" value="NZ_AOUH01000056.1"/>
</dbReference>
<dbReference type="FunFam" id="3.40.50.720:FF:000084">
    <property type="entry name" value="Short-chain dehydrogenase reductase"/>
    <property type="match status" value="1"/>
</dbReference>
<dbReference type="PRINTS" id="PR00080">
    <property type="entry name" value="SDRFAMILY"/>
</dbReference>
<gene>
    <name evidence="3" type="ORF">PVE_R2G0805</name>
</gene>
<evidence type="ECO:0000313" key="4">
    <source>
        <dbReference type="Proteomes" id="UP000245431"/>
    </source>
</evidence>
<dbReference type="InterPro" id="IPR002347">
    <property type="entry name" value="SDR_fam"/>
</dbReference>
<dbReference type="Gene3D" id="3.40.50.720">
    <property type="entry name" value="NAD(P)-binding Rossmann-like Domain"/>
    <property type="match status" value="1"/>
</dbReference>
<dbReference type="SUPFAM" id="SSF51735">
    <property type="entry name" value="NAD(P)-binding Rossmann-fold domains"/>
    <property type="match status" value="1"/>
</dbReference>
<dbReference type="InterPro" id="IPR036291">
    <property type="entry name" value="NAD(P)-bd_dom_sf"/>
</dbReference>
<dbReference type="InterPro" id="IPR020904">
    <property type="entry name" value="Sc_DH/Rdtase_CS"/>
</dbReference>
<dbReference type="InterPro" id="IPR057326">
    <property type="entry name" value="KR_dom"/>
</dbReference>
<dbReference type="PRINTS" id="PR00081">
    <property type="entry name" value="GDHRDH"/>
</dbReference>
<organism evidence="3 4">
    <name type="scientific">Pseudomonas veronii 1YdBTEX2</name>
    <dbReference type="NCBI Taxonomy" id="1295141"/>
    <lineage>
        <taxon>Bacteria</taxon>
        <taxon>Pseudomonadati</taxon>
        <taxon>Pseudomonadota</taxon>
        <taxon>Gammaproteobacteria</taxon>
        <taxon>Pseudomonadales</taxon>
        <taxon>Pseudomonadaceae</taxon>
        <taxon>Pseudomonas</taxon>
    </lineage>
</organism>
<name>A0A1D3K942_PSEVE</name>
<evidence type="ECO:0000313" key="3">
    <source>
        <dbReference type="EMBL" id="SBW84830.1"/>
    </source>
</evidence>
<reference evidence="4" key="1">
    <citation type="submission" date="2016-07" db="EMBL/GenBank/DDBJ databases">
        <authorList>
            <person name="Florea S."/>
            <person name="Webb J.S."/>
            <person name="Jaromczyk J."/>
            <person name="Schardl C.L."/>
        </authorList>
    </citation>
    <scope>NUCLEOTIDE SEQUENCE [LARGE SCALE GENOMIC DNA]</scope>
    <source>
        <strain evidence="4">1YdBTEX2</strain>
    </source>
</reference>
<dbReference type="AlphaFoldDB" id="A0A1D3K942"/>
<dbReference type="PANTHER" id="PTHR43975:SF2">
    <property type="entry name" value="EG:BACR7A4.14 PROTEIN-RELATED"/>
    <property type="match status" value="1"/>
</dbReference>
<evidence type="ECO:0000259" key="2">
    <source>
        <dbReference type="SMART" id="SM00822"/>
    </source>
</evidence>
<proteinExistence type="inferred from homology"/>
<dbReference type="CDD" id="cd05233">
    <property type="entry name" value="SDR_c"/>
    <property type="match status" value="1"/>
</dbReference>
<evidence type="ECO:0000256" key="1">
    <source>
        <dbReference type="ARBA" id="ARBA00006484"/>
    </source>
</evidence>